<feature type="non-terminal residue" evidence="2">
    <location>
        <position position="204"/>
    </location>
</feature>
<gene>
    <name evidence="2" type="ORF">AVDCRST_MAG39-2432</name>
</gene>
<name>A0A6J4T7Z5_9SPHN</name>
<evidence type="ECO:0000313" key="2">
    <source>
        <dbReference type="EMBL" id="CAA9515679.1"/>
    </source>
</evidence>
<organism evidence="2">
    <name type="scientific">uncultured Sphingomonadaceae bacterium</name>
    <dbReference type="NCBI Taxonomy" id="169976"/>
    <lineage>
        <taxon>Bacteria</taxon>
        <taxon>Pseudomonadati</taxon>
        <taxon>Pseudomonadota</taxon>
        <taxon>Alphaproteobacteria</taxon>
        <taxon>Sphingomonadales</taxon>
        <taxon>Sphingomonadaceae</taxon>
        <taxon>environmental samples</taxon>
    </lineage>
</organism>
<keyword evidence="2" id="KW-0687">Ribonucleoprotein</keyword>
<keyword evidence="2" id="KW-0689">Ribosomal protein</keyword>
<dbReference type="EMBL" id="CADCVW010000095">
    <property type="protein sequence ID" value="CAA9515679.1"/>
    <property type="molecule type" value="Genomic_DNA"/>
</dbReference>
<protein>
    <submittedName>
        <fullName evidence="2">SSU ribosomal protein S4p (S9e) @ SSU ribosomal protein S4p (S9e), zinc-independent</fullName>
    </submittedName>
</protein>
<dbReference type="AlphaFoldDB" id="A0A6J4T7Z5"/>
<feature type="compositionally biased region" description="Low complexity" evidence="1">
    <location>
        <begin position="175"/>
        <end position="193"/>
    </location>
</feature>
<feature type="non-terminal residue" evidence="2">
    <location>
        <position position="1"/>
    </location>
</feature>
<evidence type="ECO:0000256" key="1">
    <source>
        <dbReference type="SAM" id="MobiDB-lite"/>
    </source>
</evidence>
<feature type="region of interest" description="Disordered" evidence="1">
    <location>
        <begin position="88"/>
        <end position="204"/>
    </location>
</feature>
<sequence length="204" mass="22412">VEAQQRQAQARPAHGREHLGPPEEPGQQARIRPRPARPAAQGQNVRLRHPAPRQAEAEGLLRRHHREAVQAHLFRGLADARRQLAEPDWPARTPAGHGGLPRQVRADDLGRAPDRQPRPRPGERRALQHRIAPRRHRRRGVPRAKGAGDGAGARGAKPRRARCARLPRRRRLGQGHLHPGAAARRGALPGADGAEPRGGVLLPL</sequence>
<dbReference type="GO" id="GO:0005840">
    <property type="term" value="C:ribosome"/>
    <property type="evidence" value="ECO:0007669"/>
    <property type="project" value="UniProtKB-KW"/>
</dbReference>
<feature type="compositionally biased region" description="Low complexity" evidence="1">
    <location>
        <begin position="1"/>
        <end position="12"/>
    </location>
</feature>
<proteinExistence type="predicted"/>
<feature type="region of interest" description="Disordered" evidence="1">
    <location>
        <begin position="1"/>
        <end position="64"/>
    </location>
</feature>
<feature type="compositionally biased region" description="Basic residues" evidence="1">
    <location>
        <begin position="156"/>
        <end position="173"/>
    </location>
</feature>
<reference evidence="2" key="1">
    <citation type="submission" date="2020-02" db="EMBL/GenBank/DDBJ databases">
        <authorList>
            <person name="Meier V. D."/>
        </authorList>
    </citation>
    <scope>NUCLEOTIDE SEQUENCE</scope>
    <source>
        <strain evidence="2">AVDCRST_MAG39</strain>
    </source>
</reference>
<feature type="compositionally biased region" description="Basic and acidic residues" evidence="1">
    <location>
        <begin position="104"/>
        <end position="126"/>
    </location>
</feature>
<accession>A0A6J4T7Z5</accession>
<feature type="compositionally biased region" description="Basic residues" evidence="1">
    <location>
        <begin position="127"/>
        <end position="142"/>
    </location>
</feature>